<organism evidence="6 7">
    <name type="scientific">Xanthobacter oligotrophicus</name>
    <dbReference type="NCBI Taxonomy" id="2607286"/>
    <lineage>
        <taxon>Bacteria</taxon>
        <taxon>Pseudomonadati</taxon>
        <taxon>Pseudomonadota</taxon>
        <taxon>Alphaproteobacteria</taxon>
        <taxon>Hyphomicrobiales</taxon>
        <taxon>Xanthobacteraceae</taxon>
        <taxon>Xanthobacter</taxon>
    </lineage>
</organism>
<dbReference type="InterPro" id="IPR003439">
    <property type="entry name" value="ABC_transporter-like_ATP-bd"/>
</dbReference>
<evidence type="ECO:0000256" key="3">
    <source>
        <dbReference type="ARBA" id="ARBA00022741"/>
    </source>
</evidence>
<dbReference type="Pfam" id="PF12399">
    <property type="entry name" value="BCA_ABC_TP_C"/>
    <property type="match status" value="1"/>
</dbReference>
<dbReference type="PROSITE" id="PS00211">
    <property type="entry name" value="ABC_TRANSPORTER_1"/>
    <property type="match status" value="1"/>
</dbReference>
<accession>A0ABW7A285</accession>
<dbReference type="PROSITE" id="PS50893">
    <property type="entry name" value="ABC_TRANSPORTER_2"/>
    <property type="match status" value="1"/>
</dbReference>
<protein>
    <submittedName>
        <fullName evidence="6">ABC transporter ATP-binding protein</fullName>
    </submittedName>
</protein>
<dbReference type="CDD" id="cd03219">
    <property type="entry name" value="ABC_Mj1267_LivG_branched"/>
    <property type="match status" value="1"/>
</dbReference>
<reference evidence="6 7" key="1">
    <citation type="submission" date="2024-02" db="EMBL/GenBank/DDBJ databases">
        <title>Expansion and revision of Xanthobacter and proposal of Roseixanthobacter gen. nov.</title>
        <authorList>
            <person name="Soltysiak M.P.M."/>
            <person name="Jalihal A."/>
            <person name="Ory A."/>
            <person name="Chrisophersen C."/>
            <person name="Lee A.D."/>
            <person name="Boulton J."/>
            <person name="Springer M."/>
        </authorList>
    </citation>
    <scope>NUCLEOTIDE SEQUENCE [LARGE SCALE GENOMIC DNA]</scope>
    <source>
        <strain evidence="6 7">23A</strain>
    </source>
</reference>
<dbReference type="SMART" id="SM00382">
    <property type="entry name" value="AAA"/>
    <property type="match status" value="1"/>
</dbReference>
<evidence type="ECO:0000256" key="2">
    <source>
        <dbReference type="ARBA" id="ARBA00022448"/>
    </source>
</evidence>
<dbReference type="GO" id="GO:0005524">
    <property type="term" value="F:ATP binding"/>
    <property type="evidence" value="ECO:0007669"/>
    <property type="project" value="UniProtKB-KW"/>
</dbReference>
<feature type="domain" description="ABC transporter" evidence="5">
    <location>
        <begin position="5"/>
        <end position="247"/>
    </location>
</feature>
<evidence type="ECO:0000256" key="4">
    <source>
        <dbReference type="ARBA" id="ARBA00022840"/>
    </source>
</evidence>
<dbReference type="Pfam" id="PF00005">
    <property type="entry name" value="ABC_tran"/>
    <property type="match status" value="1"/>
</dbReference>
<keyword evidence="4 6" id="KW-0067">ATP-binding</keyword>
<dbReference type="RefSeq" id="WP_393994674.1">
    <property type="nucleotide sequence ID" value="NZ_JBAFVH010000022.1"/>
</dbReference>
<dbReference type="Proteomes" id="UP001604002">
    <property type="component" value="Unassembled WGS sequence"/>
</dbReference>
<dbReference type="InterPro" id="IPR017871">
    <property type="entry name" value="ABC_transporter-like_CS"/>
</dbReference>
<gene>
    <name evidence="6" type="ORF">V5F32_23480</name>
</gene>
<comment type="caution">
    <text evidence="6">The sequence shown here is derived from an EMBL/GenBank/DDBJ whole genome shotgun (WGS) entry which is preliminary data.</text>
</comment>
<evidence type="ECO:0000313" key="7">
    <source>
        <dbReference type="Proteomes" id="UP001604002"/>
    </source>
</evidence>
<dbReference type="InterPro" id="IPR027417">
    <property type="entry name" value="P-loop_NTPase"/>
</dbReference>
<proteinExistence type="inferred from homology"/>
<comment type="similarity">
    <text evidence="1">Belongs to the ABC transporter superfamily.</text>
</comment>
<keyword evidence="2" id="KW-0813">Transport</keyword>
<sequence>MSGELEIINLAKVFGGLVAINDVSLKLEPGSLSAVIGPNGAGKTTLFNMVTGHLRPTRGSILLDGEELVGLSPRTIVKRGIVRGFQVASLFGTFTVEEAMAAAVHAHRDRLFDFMGTFPDPDSLERARHVMSLTGLAAKGARRCDSLSHGDRKLLDIALALAIDPRVLLLDEPTAGMGRDESRAMIDRIHHLWEHERMTLVFIEHDMDIVFSIAQTVFVLRSGALLAKGSPAEVRAHPRVIEAYLGSAA</sequence>
<dbReference type="PANTHER" id="PTHR45772">
    <property type="entry name" value="CONSERVED COMPONENT OF ABC TRANSPORTER FOR NATURAL AMINO ACIDS-RELATED"/>
    <property type="match status" value="1"/>
</dbReference>
<dbReference type="InterPro" id="IPR003593">
    <property type="entry name" value="AAA+_ATPase"/>
</dbReference>
<keyword evidence="3" id="KW-0547">Nucleotide-binding</keyword>
<name>A0ABW7A285_9HYPH</name>
<dbReference type="EMBL" id="JBAFVH010000022">
    <property type="protein sequence ID" value="MFG1375147.1"/>
    <property type="molecule type" value="Genomic_DNA"/>
</dbReference>
<evidence type="ECO:0000313" key="6">
    <source>
        <dbReference type="EMBL" id="MFG1375147.1"/>
    </source>
</evidence>
<evidence type="ECO:0000256" key="1">
    <source>
        <dbReference type="ARBA" id="ARBA00005417"/>
    </source>
</evidence>
<dbReference type="SUPFAM" id="SSF52540">
    <property type="entry name" value="P-loop containing nucleoside triphosphate hydrolases"/>
    <property type="match status" value="1"/>
</dbReference>
<dbReference type="Gene3D" id="3.40.50.300">
    <property type="entry name" value="P-loop containing nucleotide triphosphate hydrolases"/>
    <property type="match status" value="1"/>
</dbReference>
<dbReference type="InterPro" id="IPR032823">
    <property type="entry name" value="BCA_ABC_TP_C"/>
</dbReference>
<dbReference type="InterPro" id="IPR051120">
    <property type="entry name" value="ABC_AA/LPS_Transport"/>
</dbReference>
<dbReference type="PANTHER" id="PTHR45772:SF7">
    <property type="entry name" value="AMINO ACID ABC TRANSPORTER ATP-BINDING PROTEIN"/>
    <property type="match status" value="1"/>
</dbReference>
<evidence type="ECO:0000259" key="5">
    <source>
        <dbReference type="PROSITE" id="PS50893"/>
    </source>
</evidence>
<keyword evidence="7" id="KW-1185">Reference proteome</keyword>